<feature type="transmembrane region" description="Helical" evidence="5">
    <location>
        <begin position="92"/>
        <end position="115"/>
    </location>
</feature>
<comment type="caution">
    <text evidence="7">The sequence shown here is derived from an EMBL/GenBank/DDBJ whole genome shotgun (WGS) entry which is preliminary data.</text>
</comment>
<evidence type="ECO:0000256" key="3">
    <source>
        <dbReference type="ARBA" id="ARBA00022989"/>
    </source>
</evidence>
<keyword evidence="8" id="KW-1185">Reference proteome</keyword>
<evidence type="ECO:0000256" key="4">
    <source>
        <dbReference type="ARBA" id="ARBA00023136"/>
    </source>
</evidence>
<evidence type="ECO:0000256" key="1">
    <source>
        <dbReference type="ARBA" id="ARBA00004141"/>
    </source>
</evidence>
<name>A0AA39KUL9_MICHY</name>
<dbReference type="SUPFAM" id="SSF103481">
    <property type="entry name" value="Multidrug resistance efflux transporter EmrE"/>
    <property type="match status" value="1"/>
</dbReference>
<comment type="subcellular location">
    <subcellularLocation>
        <location evidence="1">Membrane</location>
        <topology evidence="1">Multi-pass membrane protein</topology>
    </subcellularLocation>
</comment>
<evidence type="ECO:0000313" key="7">
    <source>
        <dbReference type="EMBL" id="KAK0174370.1"/>
    </source>
</evidence>
<organism evidence="7 8">
    <name type="scientific">Microctonus hyperodae</name>
    <name type="common">Parasitoid wasp</name>
    <dbReference type="NCBI Taxonomy" id="165561"/>
    <lineage>
        <taxon>Eukaryota</taxon>
        <taxon>Metazoa</taxon>
        <taxon>Ecdysozoa</taxon>
        <taxon>Arthropoda</taxon>
        <taxon>Hexapoda</taxon>
        <taxon>Insecta</taxon>
        <taxon>Pterygota</taxon>
        <taxon>Neoptera</taxon>
        <taxon>Endopterygota</taxon>
        <taxon>Hymenoptera</taxon>
        <taxon>Apocrita</taxon>
        <taxon>Ichneumonoidea</taxon>
        <taxon>Braconidae</taxon>
        <taxon>Euphorinae</taxon>
        <taxon>Microctonus</taxon>
    </lineage>
</organism>
<dbReference type="EMBL" id="JAQQBR010000006">
    <property type="protein sequence ID" value="KAK0174370.1"/>
    <property type="molecule type" value="Genomic_DNA"/>
</dbReference>
<keyword evidence="3 5" id="KW-1133">Transmembrane helix</keyword>
<reference evidence="7" key="2">
    <citation type="submission" date="2023-03" db="EMBL/GenBank/DDBJ databases">
        <authorList>
            <person name="Inwood S.N."/>
            <person name="Skelly J.G."/>
            <person name="Guhlin J."/>
            <person name="Harrop T.W.R."/>
            <person name="Goldson S.G."/>
            <person name="Dearden P.K."/>
        </authorList>
    </citation>
    <scope>NUCLEOTIDE SEQUENCE</scope>
    <source>
        <strain evidence="7">Lincoln</strain>
        <tissue evidence="7">Whole body</tissue>
    </source>
</reference>
<evidence type="ECO:0000256" key="2">
    <source>
        <dbReference type="ARBA" id="ARBA00022692"/>
    </source>
</evidence>
<dbReference type="Pfam" id="PF00892">
    <property type="entry name" value="EamA"/>
    <property type="match status" value="1"/>
</dbReference>
<protein>
    <recommendedName>
        <fullName evidence="6">EamA domain-containing protein</fullName>
    </recommendedName>
</protein>
<feature type="transmembrane region" description="Helical" evidence="5">
    <location>
        <begin position="67"/>
        <end position="85"/>
    </location>
</feature>
<evidence type="ECO:0000313" key="8">
    <source>
        <dbReference type="Proteomes" id="UP001168972"/>
    </source>
</evidence>
<dbReference type="InterPro" id="IPR037185">
    <property type="entry name" value="EmrE-like"/>
</dbReference>
<sequence length="217" mass="24159">MKRIEMVPTGSESCWHLCLAHSSQSVQIFVMLTICIIHGKNILGPKESRMLIHFQIHRSADASYDEMGYICAILATLFTALNIVIMRKCSDIHYSVLVANLSSWILLSAVTFFFIVSDVDHHSQMIPRDWITWGLIILVAITGLTGQVLITKALEIEEAGKVSITRSLDIILAYGIQIYFFAEIPNSTSIVGAILILGAVISMGFEKELYGFCTYIP</sequence>
<proteinExistence type="predicted"/>
<keyword evidence="4 5" id="KW-0472">Membrane</keyword>
<evidence type="ECO:0000259" key="6">
    <source>
        <dbReference type="Pfam" id="PF00892"/>
    </source>
</evidence>
<dbReference type="PANTHER" id="PTHR22911">
    <property type="entry name" value="ACYL-MALONYL CONDENSING ENZYME-RELATED"/>
    <property type="match status" value="1"/>
</dbReference>
<feature type="transmembrane region" description="Helical" evidence="5">
    <location>
        <begin position="162"/>
        <end position="182"/>
    </location>
</feature>
<dbReference type="AlphaFoldDB" id="A0AA39KUL9"/>
<reference evidence="7" key="1">
    <citation type="journal article" date="2023" name="bioRxiv">
        <title>Scaffold-level genome assemblies of two parasitoid biocontrol wasps reveal the parthenogenesis mechanism and an associated novel virus.</title>
        <authorList>
            <person name="Inwood S."/>
            <person name="Skelly J."/>
            <person name="Guhlin J."/>
            <person name="Harrop T."/>
            <person name="Goldson S."/>
            <person name="Dearden P."/>
        </authorList>
    </citation>
    <scope>NUCLEOTIDE SEQUENCE</scope>
    <source>
        <strain evidence="7">Lincoln</strain>
        <tissue evidence="7">Whole body</tissue>
    </source>
</reference>
<keyword evidence="2 5" id="KW-0812">Transmembrane</keyword>
<evidence type="ECO:0000256" key="5">
    <source>
        <dbReference type="SAM" id="Phobius"/>
    </source>
</evidence>
<dbReference type="InterPro" id="IPR000620">
    <property type="entry name" value="EamA_dom"/>
</dbReference>
<feature type="transmembrane region" description="Helical" evidence="5">
    <location>
        <begin position="130"/>
        <end position="150"/>
    </location>
</feature>
<accession>A0AA39KUL9</accession>
<dbReference type="GO" id="GO:0016020">
    <property type="term" value="C:membrane"/>
    <property type="evidence" value="ECO:0007669"/>
    <property type="project" value="UniProtKB-SubCell"/>
</dbReference>
<feature type="transmembrane region" description="Helical" evidence="5">
    <location>
        <begin position="188"/>
        <end position="205"/>
    </location>
</feature>
<dbReference type="PANTHER" id="PTHR22911:SF6">
    <property type="entry name" value="SOLUTE CARRIER FAMILY 35 MEMBER G1"/>
    <property type="match status" value="1"/>
</dbReference>
<dbReference type="Proteomes" id="UP001168972">
    <property type="component" value="Unassembled WGS sequence"/>
</dbReference>
<feature type="domain" description="EamA" evidence="6">
    <location>
        <begin position="67"/>
        <end position="202"/>
    </location>
</feature>
<gene>
    <name evidence="7" type="ORF">PV327_010147</name>
</gene>